<evidence type="ECO:0000256" key="5">
    <source>
        <dbReference type="ARBA" id="ARBA00019357"/>
    </source>
</evidence>
<keyword evidence="9 16" id="KW-0067">ATP-binding</keyword>
<reference evidence="19" key="1">
    <citation type="submission" date="2024-04" db="EMBL/GenBank/DDBJ databases">
        <authorList>
            <person name="Manzano-Marin A."/>
            <person name="Manzano-Marin A."/>
            <person name="Alejandro Manzano Marin A."/>
        </authorList>
    </citation>
    <scope>NUCLEOTIDE SEQUENCE [LARGE SCALE GENOMIC DNA]</scope>
    <source>
        <strain evidence="19">TABTEA</strain>
    </source>
</reference>
<dbReference type="GO" id="GO:0008841">
    <property type="term" value="F:dihydrofolate synthase activity"/>
    <property type="evidence" value="ECO:0007669"/>
    <property type="project" value="UniProtKB-EC"/>
</dbReference>
<comment type="catalytic activity">
    <reaction evidence="13">
        <text>10-formyltetrahydrofolyl-(gamma-L-Glu)(n) + L-glutamate + ATP = 10-formyltetrahydrofolyl-(gamma-L-Glu)(n+1) + ADP + phosphate + H(+)</text>
        <dbReference type="Rhea" id="RHEA:51904"/>
        <dbReference type="Rhea" id="RHEA-COMP:13088"/>
        <dbReference type="Rhea" id="RHEA-COMP:14300"/>
        <dbReference type="ChEBI" id="CHEBI:15378"/>
        <dbReference type="ChEBI" id="CHEBI:29985"/>
        <dbReference type="ChEBI" id="CHEBI:30616"/>
        <dbReference type="ChEBI" id="CHEBI:43474"/>
        <dbReference type="ChEBI" id="CHEBI:134413"/>
        <dbReference type="ChEBI" id="CHEBI:456216"/>
        <dbReference type="EC" id="6.3.2.17"/>
    </reaction>
</comment>
<dbReference type="Proteomes" id="UP001497533">
    <property type="component" value="Chromosome"/>
</dbReference>
<comment type="pathway">
    <text evidence="3">Cofactor biosynthesis; tetrahydrofolylpolyglutamate biosynthesis.</text>
</comment>
<organism evidence="19 20">
    <name type="scientific">Candidatus Providencia siddallii</name>
    <dbReference type="NCBI Taxonomy" id="1715285"/>
    <lineage>
        <taxon>Bacteria</taxon>
        <taxon>Pseudomonadati</taxon>
        <taxon>Pseudomonadota</taxon>
        <taxon>Gammaproteobacteria</taxon>
        <taxon>Enterobacterales</taxon>
        <taxon>Morganellaceae</taxon>
        <taxon>Providencia</taxon>
    </lineage>
</organism>
<protein>
    <recommendedName>
        <fullName evidence="5 16">Dihydrofolate synthase/folylpolyglutamate synthase</fullName>
    </recommendedName>
</protein>
<dbReference type="PROSITE" id="PS01012">
    <property type="entry name" value="FOLYLPOLYGLU_SYNT_2"/>
    <property type="match status" value="1"/>
</dbReference>
<feature type="domain" description="Mur ligase C-terminal" evidence="17">
    <location>
        <begin position="295"/>
        <end position="413"/>
    </location>
</feature>
<feature type="domain" description="Mur ligase central" evidence="18">
    <location>
        <begin position="54"/>
        <end position="227"/>
    </location>
</feature>
<comment type="similarity">
    <text evidence="4 16">Belongs to the folylpolyglutamate synthase family.</text>
</comment>
<evidence type="ECO:0000256" key="4">
    <source>
        <dbReference type="ARBA" id="ARBA00008276"/>
    </source>
</evidence>
<dbReference type="Gene3D" id="3.40.1190.10">
    <property type="entry name" value="Mur-like, catalytic domain"/>
    <property type="match status" value="1"/>
</dbReference>
<evidence type="ECO:0000256" key="11">
    <source>
        <dbReference type="ARBA" id="ARBA00022909"/>
    </source>
</evidence>
<evidence type="ECO:0000256" key="7">
    <source>
        <dbReference type="ARBA" id="ARBA00022723"/>
    </source>
</evidence>
<dbReference type="InterPro" id="IPR036615">
    <property type="entry name" value="Mur_ligase_C_dom_sf"/>
</dbReference>
<gene>
    <name evidence="19" type="primary">folC</name>
    <name evidence="19" type="ORF">PRHACTZTBTEA_143</name>
</gene>
<evidence type="ECO:0000256" key="9">
    <source>
        <dbReference type="ARBA" id="ARBA00022840"/>
    </source>
</evidence>
<dbReference type="PANTHER" id="PTHR11136">
    <property type="entry name" value="FOLYLPOLYGLUTAMATE SYNTHASE-RELATED"/>
    <property type="match status" value="1"/>
</dbReference>
<evidence type="ECO:0000256" key="3">
    <source>
        <dbReference type="ARBA" id="ARBA00005150"/>
    </source>
</evidence>
<evidence type="ECO:0000256" key="2">
    <source>
        <dbReference type="ARBA" id="ARBA00004799"/>
    </source>
</evidence>
<dbReference type="SUPFAM" id="SSF53623">
    <property type="entry name" value="MurD-like peptide ligases, catalytic domain"/>
    <property type="match status" value="1"/>
</dbReference>
<evidence type="ECO:0000313" key="19">
    <source>
        <dbReference type="EMBL" id="CAL1329074.1"/>
    </source>
</evidence>
<dbReference type="PIRSF" id="PIRSF001563">
    <property type="entry name" value="Folylpolyglu_synth"/>
    <property type="match status" value="1"/>
</dbReference>
<evidence type="ECO:0000256" key="1">
    <source>
        <dbReference type="ARBA" id="ARBA00002714"/>
    </source>
</evidence>
<comment type="catalytic activity">
    <reaction evidence="14">
        <text>(6R)-5,10-methylenetetrahydrofolyl-(gamma-L-Glu)(n) + L-glutamate + ATP = (6R)-5,10-methylenetetrahydrofolyl-(gamma-L-Glu)(n+1) + ADP + phosphate + H(+)</text>
        <dbReference type="Rhea" id="RHEA:51912"/>
        <dbReference type="Rhea" id="RHEA-COMP:13257"/>
        <dbReference type="Rhea" id="RHEA-COMP:13258"/>
        <dbReference type="ChEBI" id="CHEBI:15378"/>
        <dbReference type="ChEBI" id="CHEBI:29985"/>
        <dbReference type="ChEBI" id="CHEBI:30616"/>
        <dbReference type="ChEBI" id="CHEBI:43474"/>
        <dbReference type="ChEBI" id="CHEBI:136572"/>
        <dbReference type="ChEBI" id="CHEBI:456216"/>
        <dbReference type="EC" id="6.3.2.17"/>
    </reaction>
</comment>
<evidence type="ECO:0000259" key="17">
    <source>
        <dbReference type="Pfam" id="PF02875"/>
    </source>
</evidence>
<evidence type="ECO:0000256" key="12">
    <source>
        <dbReference type="ARBA" id="ARBA00047493"/>
    </source>
</evidence>
<dbReference type="Gene3D" id="3.90.190.20">
    <property type="entry name" value="Mur ligase, C-terminal domain"/>
    <property type="match status" value="1"/>
</dbReference>
<dbReference type="EMBL" id="OZ034688">
    <property type="protein sequence ID" value="CAL1329074.1"/>
    <property type="molecule type" value="Genomic_DNA"/>
</dbReference>
<keyword evidence="11" id="KW-0289">Folate biosynthesis</keyword>
<evidence type="ECO:0000256" key="10">
    <source>
        <dbReference type="ARBA" id="ARBA00022842"/>
    </source>
</evidence>
<evidence type="ECO:0000256" key="14">
    <source>
        <dbReference type="ARBA" id="ARBA00049035"/>
    </source>
</evidence>
<dbReference type="SUPFAM" id="SSF53244">
    <property type="entry name" value="MurD-like peptide ligases, peptide-binding domain"/>
    <property type="match status" value="1"/>
</dbReference>
<evidence type="ECO:0000256" key="6">
    <source>
        <dbReference type="ARBA" id="ARBA00022598"/>
    </source>
</evidence>
<keyword evidence="20" id="KW-1185">Reference proteome</keyword>
<dbReference type="RefSeq" id="WP_341765130.1">
    <property type="nucleotide sequence ID" value="NZ_OZ034688.1"/>
</dbReference>
<dbReference type="Pfam" id="PF08245">
    <property type="entry name" value="Mur_ligase_M"/>
    <property type="match status" value="1"/>
</dbReference>
<comment type="catalytic activity">
    <reaction evidence="15">
        <text>7,8-dihydropteroate + L-glutamate + ATP = 7,8-dihydrofolate + ADP + phosphate + H(+)</text>
        <dbReference type="Rhea" id="RHEA:23584"/>
        <dbReference type="ChEBI" id="CHEBI:15378"/>
        <dbReference type="ChEBI" id="CHEBI:17839"/>
        <dbReference type="ChEBI" id="CHEBI:29985"/>
        <dbReference type="ChEBI" id="CHEBI:30616"/>
        <dbReference type="ChEBI" id="CHEBI:43474"/>
        <dbReference type="ChEBI" id="CHEBI:57451"/>
        <dbReference type="ChEBI" id="CHEBI:456216"/>
        <dbReference type="EC" id="6.3.2.12"/>
    </reaction>
</comment>
<dbReference type="GO" id="GO:0004326">
    <property type="term" value="F:tetrahydrofolylpolyglutamate synthase activity"/>
    <property type="evidence" value="ECO:0007669"/>
    <property type="project" value="UniProtKB-EC"/>
</dbReference>
<dbReference type="InterPro" id="IPR013221">
    <property type="entry name" value="Mur_ligase_cen"/>
</dbReference>
<evidence type="ECO:0000313" key="20">
    <source>
        <dbReference type="Proteomes" id="UP001497533"/>
    </source>
</evidence>
<keyword evidence="8 16" id="KW-0547">Nucleotide-binding</keyword>
<dbReference type="NCBIfam" id="TIGR01499">
    <property type="entry name" value="folC"/>
    <property type="match status" value="1"/>
</dbReference>
<name>A0ABP1CDE0_9GAMM</name>
<keyword evidence="7" id="KW-0479">Metal-binding</keyword>
<dbReference type="InterPro" id="IPR001645">
    <property type="entry name" value="Folylpolyglutamate_synth"/>
</dbReference>
<evidence type="ECO:0000256" key="13">
    <source>
        <dbReference type="ARBA" id="ARBA00047808"/>
    </source>
</evidence>
<dbReference type="Pfam" id="PF02875">
    <property type="entry name" value="Mur_ligase_C"/>
    <property type="match status" value="1"/>
</dbReference>
<comment type="catalytic activity">
    <reaction evidence="12">
        <text>(6S)-5,6,7,8-tetrahydrofolyl-(gamma-L-Glu)(n) + L-glutamate + ATP = (6S)-5,6,7,8-tetrahydrofolyl-(gamma-L-Glu)(n+1) + ADP + phosphate + H(+)</text>
        <dbReference type="Rhea" id="RHEA:10580"/>
        <dbReference type="Rhea" id="RHEA-COMP:14738"/>
        <dbReference type="Rhea" id="RHEA-COMP:14740"/>
        <dbReference type="ChEBI" id="CHEBI:15378"/>
        <dbReference type="ChEBI" id="CHEBI:29985"/>
        <dbReference type="ChEBI" id="CHEBI:30616"/>
        <dbReference type="ChEBI" id="CHEBI:43474"/>
        <dbReference type="ChEBI" id="CHEBI:141005"/>
        <dbReference type="ChEBI" id="CHEBI:456216"/>
        <dbReference type="EC" id="6.3.2.17"/>
    </reaction>
</comment>
<dbReference type="InterPro" id="IPR018109">
    <property type="entry name" value="Folylpolyglutamate_synth_CS"/>
</dbReference>
<keyword evidence="6 16" id="KW-0436">Ligase</keyword>
<dbReference type="InterPro" id="IPR036565">
    <property type="entry name" value="Mur-like_cat_sf"/>
</dbReference>
<dbReference type="PANTHER" id="PTHR11136:SF0">
    <property type="entry name" value="DIHYDROFOLATE SYNTHETASE-RELATED"/>
    <property type="match status" value="1"/>
</dbReference>
<keyword evidence="10" id="KW-0460">Magnesium</keyword>
<evidence type="ECO:0000256" key="16">
    <source>
        <dbReference type="PIRNR" id="PIRNR001563"/>
    </source>
</evidence>
<sequence>MNDLFLKNIKYSLNDWLIYISNLHDKSIDMGLDRVRKVANMACLTKICPNVITVTGTNGKGTTCHILESIFISAGFKVGVYSSPHLIRYTERIRIQGLECSEKDLCKAFINIELYRKNISLTYFEYTTLVALYLFKKTLLDIVILEVGLGGRLDATNIIDADISVITNIDIEHTDLLGFNRELIGYEKSGIFRKNSYGVIGELNIPNSVLNFSKKIGSKLFCYGKDWFYKKNNNSWSWFSNFYKIYNLPLPNVPLVNAATALSVIHCLMKINLKFKNKIKENVICKGLKIAKLPGRFQIINKKPLIILDVAHNPHAIKYLIAKLSELPKVKNRRTLAVVGILRDKDIKNMIRYLSKQVTDWYIATLSEYRGTKACEISKYLSYANEFNSVEKAWKKAFDDAEEQDLIIVCGSFYTVSRVMMILNNSKI</sequence>
<evidence type="ECO:0000256" key="8">
    <source>
        <dbReference type="ARBA" id="ARBA00022741"/>
    </source>
</evidence>
<proteinExistence type="inferred from homology"/>
<evidence type="ECO:0000256" key="15">
    <source>
        <dbReference type="ARBA" id="ARBA00049161"/>
    </source>
</evidence>
<comment type="pathway">
    <text evidence="2">Cofactor biosynthesis; tetrahydrofolate biosynthesis; 7,8-dihydrofolate from 2-amino-4-hydroxy-6-hydroxymethyl-7,8-dihydropteridine diphosphate and 4-aminobenzoate: step 2/2.</text>
</comment>
<dbReference type="NCBIfam" id="NF008101">
    <property type="entry name" value="PRK10846.1"/>
    <property type="match status" value="1"/>
</dbReference>
<dbReference type="InterPro" id="IPR004101">
    <property type="entry name" value="Mur_ligase_C"/>
</dbReference>
<comment type="function">
    <text evidence="1 16">Functions in two distinct reactions of the de novo folate biosynthetic pathway. Catalyzes the addition of a glutamate residue to dihydropteroate (7,8-dihydropteroate or H2Pte) to form dihydrofolate (7,8-dihydrofolate monoglutamate or H2Pte-Glu). Also catalyzes successive additions of L-glutamate to tetrahydrofolate or 10-formyltetrahydrofolate or 5,10-methylenetetrahydrofolate, leading to folylpolyglutamate derivatives.</text>
</comment>
<evidence type="ECO:0000259" key="18">
    <source>
        <dbReference type="Pfam" id="PF08245"/>
    </source>
</evidence>
<accession>A0ABP1CDE0</accession>